<dbReference type="GO" id="GO:0016137">
    <property type="term" value="P:glycoside metabolic process"/>
    <property type="evidence" value="ECO:0007669"/>
    <property type="project" value="UniProtKB-ARBA"/>
</dbReference>
<dbReference type="STRING" id="574650.SAMN04487966_101411"/>
<reference evidence="2 3" key="1">
    <citation type="submission" date="2016-10" db="EMBL/GenBank/DDBJ databases">
        <authorList>
            <person name="de Groot N.N."/>
        </authorList>
    </citation>
    <scope>NUCLEOTIDE SEQUENCE [LARGE SCALE GENOMIC DNA]</scope>
    <source>
        <strain evidence="2 3">CGMCC 1.7054</strain>
    </source>
</reference>
<evidence type="ECO:0000256" key="1">
    <source>
        <dbReference type="ARBA" id="ARBA00022833"/>
    </source>
</evidence>
<name>A0A1I7MF93_9MICC</name>
<dbReference type="SUPFAM" id="SSF102588">
    <property type="entry name" value="LmbE-like"/>
    <property type="match status" value="1"/>
</dbReference>
<dbReference type="GO" id="GO:0016811">
    <property type="term" value="F:hydrolase activity, acting on carbon-nitrogen (but not peptide) bonds, in linear amides"/>
    <property type="evidence" value="ECO:0007669"/>
    <property type="project" value="TreeGrafter"/>
</dbReference>
<dbReference type="PANTHER" id="PTHR12993:SF28">
    <property type="entry name" value="LMBE FAMILY PROTEIN"/>
    <property type="match status" value="1"/>
</dbReference>
<dbReference type="Pfam" id="PF02585">
    <property type="entry name" value="PIG-L"/>
    <property type="match status" value="1"/>
</dbReference>
<gene>
    <name evidence="2" type="ORF">SAMN04487966_101411</name>
</gene>
<protein>
    <submittedName>
        <fullName evidence="2">N-acetylglucosaminyl deacetylase, LmbE family</fullName>
    </submittedName>
</protein>
<keyword evidence="1" id="KW-0862">Zinc</keyword>
<dbReference type="InterPro" id="IPR003737">
    <property type="entry name" value="GlcNAc_PI_deacetylase-related"/>
</dbReference>
<proteinExistence type="predicted"/>
<keyword evidence="3" id="KW-1185">Reference proteome</keyword>
<dbReference type="AlphaFoldDB" id="A0A1I7MF93"/>
<dbReference type="PANTHER" id="PTHR12993">
    <property type="entry name" value="N-ACETYLGLUCOSAMINYL-PHOSPHATIDYLINOSITOL DE-N-ACETYLASE-RELATED"/>
    <property type="match status" value="1"/>
</dbReference>
<sequence length="262" mass="29159">MNPDAPLMTPAEAAERFGWRRVLAFGAHPDDLDFGAAATVAGLSRAGVEVTYCVMTDGDAGGFDAHTHDTIIERRHQEQRDAAAHLGVSDVEFMGERDGYLEPNHRVQSQVVALMRRHRPDLVIGMHPERDWTRLQRSHPDHLAAGEAVVRASYPAVENPFAYPELLDQGLEPFHLRWLLLFGGPHIHHNLFLDVTGHEQDKLAALRHHLSQHPDVARMEEFVLGTMSELHRGAAAPTDESVRYAEAFHLVEVNAADTISGF</sequence>
<dbReference type="Gene3D" id="3.40.50.10320">
    <property type="entry name" value="LmbE-like"/>
    <property type="match status" value="1"/>
</dbReference>
<accession>A0A1I7MF93</accession>
<dbReference type="EMBL" id="FPCG01000001">
    <property type="protein sequence ID" value="SFV20500.1"/>
    <property type="molecule type" value="Genomic_DNA"/>
</dbReference>
<organism evidence="2 3">
    <name type="scientific">Micrococcus terreus</name>
    <dbReference type="NCBI Taxonomy" id="574650"/>
    <lineage>
        <taxon>Bacteria</taxon>
        <taxon>Bacillati</taxon>
        <taxon>Actinomycetota</taxon>
        <taxon>Actinomycetes</taxon>
        <taxon>Micrococcales</taxon>
        <taxon>Micrococcaceae</taxon>
        <taxon>Micrococcus</taxon>
    </lineage>
</organism>
<dbReference type="Proteomes" id="UP000198881">
    <property type="component" value="Unassembled WGS sequence"/>
</dbReference>
<evidence type="ECO:0000313" key="2">
    <source>
        <dbReference type="EMBL" id="SFV20500.1"/>
    </source>
</evidence>
<dbReference type="InterPro" id="IPR024078">
    <property type="entry name" value="LmbE-like_dom_sf"/>
</dbReference>
<evidence type="ECO:0000313" key="3">
    <source>
        <dbReference type="Proteomes" id="UP000198881"/>
    </source>
</evidence>